<dbReference type="AlphaFoldDB" id="A0A2V1N0Y0"/>
<proteinExistence type="predicted"/>
<dbReference type="PIRSF" id="PIRSF031653">
    <property type="entry name" value="UCP031653"/>
    <property type="match status" value="1"/>
</dbReference>
<evidence type="ECO:0000256" key="1">
    <source>
        <dbReference type="ARBA" id="ARBA00022490"/>
    </source>
</evidence>
<accession>A0A2V1N0Y0</accession>
<name>A0A2V1N0Y0_9LACO</name>
<comment type="caution">
    <text evidence="2">The sequence shown here is derived from an EMBL/GenBank/DDBJ whole genome shotgun (WGS) entry which is preliminary data.</text>
</comment>
<dbReference type="RefSeq" id="WP_109249386.1">
    <property type="nucleotide sequence ID" value="NZ_QCXQ01000001.1"/>
</dbReference>
<dbReference type="InterPro" id="IPR016979">
    <property type="entry name" value="DUF2129"/>
</dbReference>
<dbReference type="Proteomes" id="UP000245080">
    <property type="component" value="Unassembled WGS sequence"/>
</dbReference>
<dbReference type="Pfam" id="PF09902">
    <property type="entry name" value="DUF2129"/>
    <property type="match status" value="1"/>
</dbReference>
<evidence type="ECO:0000313" key="3">
    <source>
        <dbReference type="Proteomes" id="UP000245080"/>
    </source>
</evidence>
<protein>
    <submittedName>
        <fullName evidence="2">DUF2129 domain-containing protein</fullName>
    </submittedName>
</protein>
<reference evidence="2 3" key="1">
    <citation type="journal article" date="2018" name="Int. J. Syst. Evol. Microbiol.">
        <title>Lactobacillus bambusae sp. nov., isolated from a traditional fermented Ma-bamboo shoots of Taiwan.</title>
        <authorList>
            <person name="Wang L.-T."/>
        </authorList>
    </citation>
    <scope>NUCLEOTIDE SEQUENCE [LARGE SCALE GENOMIC DNA]</scope>
    <source>
        <strain evidence="2 3">BS-W1</strain>
    </source>
</reference>
<evidence type="ECO:0000313" key="2">
    <source>
        <dbReference type="EMBL" id="PWG00673.1"/>
    </source>
</evidence>
<dbReference type="OrthoDB" id="2990788at2"/>
<sequence length="90" mass="10603">MTFKINPRTELIIYTYSLKQMRQLKRYGNVEYTSKRMRYAVMYVDLAEAEAVTEKLKSLRFVKRVISSPRQDVRETFGDTTGDALLEVDE</sequence>
<keyword evidence="1" id="KW-0963">Cytoplasm</keyword>
<organism evidence="2 3">
    <name type="scientific">Levilactobacillus bambusae</name>
    <dbReference type="NCBI Taxonomy" id="2024736"/>
    <lineage>
        <taxon>Bacteria</taxon>
        <taxon>Bacillati</taxon>
        <taxon>Bacillota</taxon>
        <taxon>Bacilli</taxon>
        <taxon>Lactobacillales</taxon>
        <taxon>Lactobacillaceae</taxon>
        <taxon>Levilactobacillus</taxon>
    </lineage>
</organism>
<dbReference type="EMBL" id="QCXQ01000001">
    <property type="protein sequence ID" value="PWG00673.1"/>
    <property type="molecule type" value="Genomic_DNA"/>
</dbReference>
<keyword evidence="3" id="KW-1185">Reference proteome</keyword>
<gene>
    <name evidence="2" type="ORF">DCM90_00415</name>
</gene>